<dbReference type="AlphaFoldDB" id="A0A6C0EXX6"/>
<proteinExistence type="predicted"/>
<accession>A0A6C0EXX6</accession>
<organism evidence="2">
    <name type="scientific">viral metagenome</name>
    <dbReference type="NCBI Taxonomy" id="1070528"/>
    <lineage>
        <taxon>unclassified sequences</taxon>
        <taxon>metagenomes</taxon>
        <taxon>organismal metagenomes</taxon>
    </lineage>
</organism>
<keyword evidence="1" id="KW-1133">Transmembrane helix</keyword>
<feature type="transmembrane region" description="Helical" evidence="1">
    <location>
        <begin position="133"/>
        <end position="152"/>
    </location>
</feature>
<evidence type="ECO:0000256" key="1">
    <source>
        <dbReference type="SAM" id="Phobius"/>
    </source>
</evidence>
<feature type="transmembrane region" description="Helical" evidence="1">
    <location>
        <begin position="56"/>
        <end position="81"/>
    </location>
</feature>
<feature type="transmembrane region" description="Helical" evidence="1">
    <location>
        <begin position="172"/>
        <end position="195"/>
    </location>
</feature>
<dbReference type="EMBL" id="MN738959">
    <property type="protein sequence ID" value="QHT33159.1"/>
    <property type="molecule type" value="Genomic_DNA"/>
</dbReference>
<name>A0A6C0EXX6_9ZZZZ</name>
<feature type="transmembrane region" description="Helical" evidence="1">
    <location>
        <begin position="93"/>
        <end position="112"/>
    </location>
</feature>
<keyword evidence="1" id="KW-0472">Membrane</keyword>
<reference evidence="2" key="1">
    <citation type="journal article" date="2020" name="Nature">
        <title>Giant virus diversity and host interactions through global metagenomics.</title>
        <authorList>
            <person name="Schulz F."/>
            <person name="Roux S."/>
            <person name="Paez-Espino D."/>
            <person name="Jungbluth S."/>
            <person name="Walsh D.A."/>
            <person name="Denef V.J."/>
            <person name="McMahon K.D."/>
            <person name="Konstantinidis K.T."/>
            <person name="Eloe-Fadrosh E.A."/>
            <person name="Kyrpides N.C."/>
            <person name="Woyke T."/>
        </authorList>
    </citation>
    <scope>NUCLEOTIDE SEQUENCE</scope>
    <source>
        <strain evidence="2">GVMAG-M-3300009161-34</strain>
    </source>
</reference>
<keyword evidence="1" id="KW-0812">Transmembrane</keyword>
<evidence type="ECO:0000313" key="2">
    <source>
        <dbReference type="EMBL" id="QHT33159.1"/>
    </source>
</evidence>
<sequence length="202" mass="22575">MSGTIQMPKFSQIDSVSYKYKGTYYLINICALLAFVGIIIKVVFSSLKIGDEQGPAFATLVGYVFTTVALLGLLMGVVSYYFKVMHSPSCNSIYPSFFQIIGLIIILFIIIRQSTVFSKMINTQQVDPEFYKFSNYSSLLIFIQLMLIFSYLQSNLGCMNSSTTAMSSPSLGTLYLSISLFILNILTVGIMEVILRLFTTCF</sequence>
<feature type="transmembrane region" description="Helical" evidence="1">
    <location>
        <begin position="24"/>
        <end position="44"/>
    </location>
</feature>
<protein>
    <submittedName>
        <fullName evidence="2">Uncharacterized protein</fullName>
    </submittedName>
</protein>